<keyword evidence="4" id="KW-1185">Reference proteome</keyword>
<dbReference type="InterPro" id="IPR005074">
    <property type="entry name" value="Peptidase_C39"/>
</dbReference>
<dbReference type="RefSeq" id="WP_096445137.1">
    <property type="nucleotide sequence ID" value="NZ_JBHSOG010000100.1"/>
</dbReference>
<proteinExistence type="predicted"/>
<dbReference type="PROSITE" id="PS50990">
    <property type="entry name" value="PEPTIDASE_C39"/>
    <property type="match status" value="1"/>
</dbReference>
<dbReference type="CDD" id="cd02423">
    <property type="entry name" value="Peptidase_C39G"/>
    <property type="match status" value="1"/>
</dbReference>
<dbReference type="Proteomes" id="UP001595974">
    <property type="component" value="Unassembled WGS sequence"/>
</dbReference>
<dbReference type="EMBL" id="JBHSOG010000100">
    <property type="protein sequence ID" value="MFC5771761.1"/>
    <property type="molecule type" value="Genomic_DNA"/>
</dbReference>
<organism evidence="3 4">
    <name type="scientific">Thauera sinica</name>
    <dbReference type="NCBI Taxonomy" id="2665146"/>
    <lineage>
        <taxon>Bacteria</taxon>
        <taxon>Pseudomonadati</taxon>
        <taxon>Pseudomonadota</taxon>
        <taxon>Betaproteobacteria</taxon>
        <taxon>Rhodocyclales</taxon>
        <taxon>Zoogloeaceae</taxon>
        <taxon>Thauera</taxon>
    </lineage>
</organism>
<keyword evidence="1" id="KW-0732">Signal</keyword>
<reference evidence="4" key="1">
    <citation type="journal article" date="2019" name="Int. J. Syst. Evol. Microbiol.">
        <title>The Global Catalogue of Microorganisms (GCM) 10K type strain sequencing project: providing services to taxonomists for standard genome sequencing and annotation.</title>
        <authorList>
            <consortium name="The Broad Institute Genomics Platform"/>
            <consortium name="The Broad Institute Genome Sequencing Center for Infectious Disease"/>
            <person name="Wu L."/>
            <person name="Ma J."/>
        </authorList>
    </citation>
    <scope>NUCLEOTIDE SEQUENCE [LARGE SCALE GENOMIC DNA]</scope>
    <source>
        <strain evidence="4">SHR3</strain>
    </source>
</reference>
<evidence type="ECO:0000259" key="2">
    <source>
        <dbReference type="PROSITE" id="PS50990"/>
    </source>
</evidence>
<name>A0ABW1AXW6_9RHOO</name>
<evidence type="ECO:0000313" key="4">
    <source>
        <dbReference type="Proteomes" id="UP001595974"/>
    </source>
</evidence>
<accession>A0ABW1AXW6</accession>
<protein>
    <submittedName>
        <fullName evidence="3">C39 family peptidase</fullName>
    </submittedName>
</protein>
<evidence type="ECO:0000313" key="3">
    <source>
        <dbReference type="EMBL" id="MFC5771761.1"/>
    </source>
</evidence>
<gene>
    <name evidence="3" type="ORF">ACFPTN_20470</name>
</gene>
<dbReference type="Pfam" id="PF03412">
    <property type="entry name" value="Peptidase_C39"/>
    <property type="match status" value="1"/>
</dbReference>
<evidence type="ECO:0000256" key="1">
    <source>
        <dbReference type="SAM" id="SignalP"/>
    </source>
</evidence>
<comment type="caution">
    <text evidence="3">The sequence shown here is derived from an EMBL/GenBank/DDBJ whole genome shotgun (WGS) entry which is preliminary data.</text>
</comment>
<feature type="domain" description="Peptidase C39" evidence="2">
    <location>
        <begin position="58"/>
        <end position="188"/>
    </location>
</feature>
<feature type="chain" id="PRO_5046635544" evidence="1">
    <location>
        <begin position="28"/>
        <end position="234"/>
    </location>
</feature>
<feature type="signal peptide" evidence="1">
    <location>
        <begin position="1"/>
        <end position="27"/>
    </location>
</feature>
<sequence>MRTPSLRVPFACVVAVALGSAATASLADNLSLVAPLGGNMNVPTVSMKQARFISTLRQQYDFSCGSAAVATLLSHHYGQKVDEATVFQAMFERGNRDKIRREGFSMLDMKLYLDGRGFNATGVEASLDELGKANVPAIALINESGYAHFVVIKGLRQGEVLIGDPAAGTRVVPRKDFERYWMNNILLVVSNRIELARFNQETDWRVRPKAPLRSGVDDGGFDMQLLQQRSLVDF</sequence>
<dbReference type="Gene3D" id="3.90.70.10">
    <property type="entry name" value="Cysteine proteinases"/>
    <property type="match status" value="1"/>
</dbReference>